<evidence type="ECO:0000256" key="5">
    <source>
        <dbReference type="ARBA" id="ARBA00022970"/>
    </source>
</evidence>
<dbReference type="GO" id="GO:1990542">
    <property type="term" value="P:mitochondrial transmembrane transport"/>
    <property type="evidence" value="ECO:0007669"/>
    <property type="project" value="TreeGrafter"/>
</dbReference>
<feature type="transmembrane region" description="Helical" evidence="9">
    <location>
        <begin position="88"/>
        <end position="108"/>
    </location>
</feature>
<accession>A0A7J6KZM7</accession>
<keyword evidence="7" id="KW-0496">Mitochondrion</keyword>
<dbReference type="Pfam" id="PF03820">
    <property type="entry name" value="SFXNs"/>
    <property type="match status" value="1"/>
</dbReference>
<evidence type="ECO:0000256" key="3">
    <source>
        <dbReference type="ARBA" id="ARBA00022448"/>
    </source>
</evidence>
<evidence type="ECO:0000256" key="4">
    <source>
        <dbReference type="ARBA" id="ARBA00022692"/>
    </source>
</evidence>
<evidence type="ECO:0000313" key="11">
    <source>
        <dbReference type="Proteomes" id="UP000591131"/>
    </source>
</evidence>
<dbReference type="Proteomes" id="UP000591131">
    <property type="component" value="Unassembled WGS sequence"/>
</dbReference>
<dbReference type="AlphaFoldDB" id="A0A7J6KZM7"/>
<dbReference type="OrthoDB" id="6608471at2759"/>
<keyword evidence="3" id="KW-0813">Transport</keyword>
<dbReference type="InterPro" id="IPR004686">
    <property type="entry name" value="Mtc"/>
</dbReference>
<feature type="non-terminal residue" evidence="10">
    <location>
        <position position="211"/>
    </location>
</feature>
<comment type="caution">
    <text evidence="10">The sequence shown here is derived from an EMBL/GenBank/DDBJ whole genome shotgun (WGS) entry which is preliminary data.</text>
</comment>
<keyword evidence="11" id="KW-1185">Reference proteome</keyword>
<name>A0A7J6KZM7_PERCH</name>
<keyword evidence="5" id="KW-0029">Amino-acid transport</keyword>
<evidence type="ECO:0000256" key="7">
    <source>
        <dbReference type="ARBA" id="ARBA00023128"/>
    </source>
</evidence>
<evidence type="ECO:0000256" key="8">
    <source>
        <dbReference type="ARBA" id="ARBA00023136"/>
    </source>
</evidence>
<evidence type="ECO:0000256" key="6">
    <source>
        <dbReference type="ARBA" id="ARBA00022989"/>
    </source>
</evidence>
<dbReference type="EMBL" id="JAAPAO010000934">
    <property type="protein sequence ID" value="KAF4652364.1"/>
    <property type="molecule type" value="Genomic_DNA"/>
</dbReference>
<comment type="subcellular location">
    <subcellularLocation>
        <location evidence="1">Mitochondrion membrane</location>
        <topology evidence="1">Multi-pass membrane protein</topology>
    </subcellularLocation>
</comment>
<keyword evidence="4 9" id="KW-0812">Transmembrane</keyword>
<dbReference type="GO" id="GO:0005743">
    <property type="term" value="C:mitochondrial inner membrane"/>
    <property type="evidence" value="ECO:0007669"/>
    <property type="project" value="TreeGrafter"/>
</dbReference>
<protein>
    <submittedName>
        <fullName evidence="10">Sideroflexin-5</fullName>
    </submittedName>
</protein>
<keyword evidence="8 9" id="KW-0472">Membrane</keyword>
<gene>
    <name evidence="10" type="primary">SFXN5</name>
    <name evidence="10" type="ORF">FOL47_011136</name>
</gene>
<sequence>GMSLIDKRGGAGALGAYVDRYKHFLSLTDPRTMAPGTFFGMTLDEARNIMNGGQSNVITGKDRILAKKIVQASVHPDTNKTILLPLRMAGFVSFGSIPVIGMLTLAGFRNNPTLGTAVWQFINQSHNALFNYANRNASAEVNCNDPNIIKQSNKRFIMGYIGAVSTSMGLGLILNKVLSGMVTPNANAFLRTLIPFPAVMGGNIASGSNSK</sequence>
<proteinExistence type="inferred from homology"/>
<keyword evidence="6 9" id="KW-1133">Transmembrane helix</keyword>
<organism evidence="10 11">
    <name type="scientific">Perkinsus chesapeaki</name>
    <name type="common">Clam parasite</name>
    <name type="synonym">Perkinsus andrewsi</name>
    <dbReference type="NCBI Taxonomy" id="330153"/>
    <lineage>
        <taxon>Eukaryota</taxon>
        <taxon>Sar</taxon>
        <taxon>Alveolata</taxon>
        <taxon>Perkinsozoa</taxon>
        <taxon>Perkinsea</taxon>
        <taxon>Perkinsida</taxon>
        <taxon>Perkinsidae</taxon>
        <taxon>Perkinsus</taxon>
    </lineage>
</organism>
<feature type="transmembrane region" description="Helical" evidence="9">
    <location>
        <begin position="156"/>
        <end position="174"/>
    </location>
</feature>
<dbReference type="PANTHER" id="PTHR11153:SF6">
    <property type="entry name" value="SIDEROFLEXIN-5"/>
    <property type="match status" value="1"/>
</dbReference>
<comment type="similarity">
    <text evidence="2">Belongs to the sideroflexin family.</text>
</comment>
<evidence type="ECO:0000313" key="10">
    <source>
        <dbReference type="EMBL" id="KAF4652364.1"/>
    </source>
</evidence>
<dbReference type="GO" id="GO:0006865">
    <property type="term" value="P:amino acid transport"/>
    <property type="evidence" value="ECO:0007669"/>
    <property type="project" value="UniProtKB-KW"/>
</dbReference>
<dbReference type="GO" id="GO:0015075">
    <property type="term" value="F:monoatomic ion transmembrane transporter activity"/>
    <property type="evidence" value="ECO:0007669"/>
    <property type="project" value="InterPro"/>
</dbReference>
<dbReference type="PANTHER" id="PTHR11153">
    <property type="entry name" value="SIDEROFLEXIN"/>
    <property type="match status" value="1"/>
</dbReference>
<evidence type="ECO:0000256" key="9">
    <source>
        <dbReference type="SAM" id="Phobius"/>
    </source>
</evidence>
<reference evidence="10 11" key="1">
    <citation type="submission" date="2020-04" db="EMBL/GenBank/DDBJ databases">
        <title>Perkinsus chesapeaki whole genome sequence.</title>
        <authorList>
            <person name="Bogema D.R."/>
        </authorList>
    </citation>
    <scope>NUCLEOTIDE SEQUENCE [LARGE SCALE GENOMIC DNA]</scope>
    <source>
        <strain evidence="10">ATCC PRA-425</strain>
    </source>
</reference>
<evidence type="ECO:0000256" key="2">
    <source>
        <dbReference type="ARBA" id="ARBA00005974"/>
    </source>
</evidence>
<evidence type="ECO:0000256" key="1">
    <source>
        <dbReference type="ARBA" id="ARBA00004225"/>
    </source>
</evidence>